<organism evidence="2 3">
    <name type="scientific">Plesiocystis pacifica SIR-1</name>
    <dbReference type="NCBI Taxonomy" id="391625"/>
    <lineage>
        <taxon>Bacteria</taxon>
        <taxon>Pseudomonadati</taxon>
        <taxon>Myxococcota</taxon>
        <taxon>Polyangia</taxon>
        <taxon>Nannocystales</taxon>
        <taxon>Nannocystaceae</taxon>
        <taxon>Plesiocystis</taxon>
    </lineage>
</organism>
<name>A6G9F6_9BACT</name>
<dbReference type="STRING" id="391625.PPSIR1_24809"/>
<keyword evidence="3" id="KW-1185">Reference proteome</keyword>
<dbReference type="AlphaFoldDB" id="A6G9F6"/>
<feature type="transmembrane region" description="Helical" evidence="1">
    <location>
        <begin position="104"/>
        <end position="125"/>
    </location>
</feature>
<keyword evidence="1" id="KW-1133">Transmembrane helix</keyword>
<keyword evidence="1" id="KW-0812">Transmembrane</keyword>
<gene>
    <name evidence="2" type="ORF">PPSIR1_24809</name>
</gene>
<evidence type="ECO:0000256" key="1">
    <source>
        <dbReference type="SAM" id="Phobius"/>
    </source>
</evidence>
<keyword evidence="1" id="KW-0472">Membrane</keyword>
<reference evidence="2 3" key="1">
    <citation type="submission" date="2007-06" db="EMBL/GenBank/DDBJ databases">
        <authorList>
            <person name="Shimkets L."/>
            <person name="Ferriera S."/>
            <person name="Johnson J."/>
            <person name="Kravitz S."/>
            <person name="Beeson K."/>
            <person name="Sutton G."/>
            <person name="Rogers Y.-H."/>
            <person name="Friedman R."/>
            <person name="Frazier M."/>
            <person name="Venter J.C."/>
        </authorList>
    </citation>
    <scope>NUCLEOTIDE SEQUENCE [LARGE SCALE GENOMIC DNA]</scope>
    <source>
        <strain evidence="2 3">SIR-1</strain>
    </source>
</reference>
<feature type="transmembrane region" description="Helical" evidence="1">
    <location>
        <begin position="26"/>
        <end position="46"/>
    </location>
</feature>
<evidence type="ECO:0000313" key="2">
    <source>
        <dbReference type="EMBL" id="EDM77464.1"/>
    </source>
</evidence>
<dbReference type="EMBL" id="ABCS01000045">
    <property type="protein sequence ID" value="EDM77464.1"/>
    <property type="molecule type" value="Genomic_DNA"/>
</dbReference>
<proteinExistence type="predicted"/>
<evidence type="ECO:0000313" key="3">
    <source>
        <dbReference type="Proteomes" id="UP000005801"/>
    </source>
</evidence>
<accession>A6G9F6</accession>
<protein>
    <submittedName>
        <fullName evidence="2">Uncharacterized protein</fullName>
    </submittedName>
</protein>
<comment type="caution">
    <text evidence="2">The sequence shown here is derived from an EMBL/GenBank/DDBJ whole genome shotgun (WGS) entry which is preliminary data.</text>
</comment>
<feature type="transmembrane region" description="Helical" evidence="1">
    <location>
        <begin position="52"/>
        <end position="71"/>
    </location>
</feature>
<sequence length="129" mass="13893">MDLDEEAVGLVERLGKWLRVTGSIQLALGSIGLVLMFLTMGCGMLAAGLEGAGLAMLITLLPFAFVAVYVLQGLRTQTAGEQFKNLALEPDVDYLELAFARLKVVFLIDVILGALYFGRVVLQLFGGEL</sequence>
<dbReference type="Proteomes" id="UP000005801">
    <property type="component" value="Unassembled WGS sequence"/>
</dbReference>